<dbReference type="EMBL" id="CM045768">
    <property type="protein sequence ID" value="KAI7984373.1"/>
    <property type="molecule type" value="Genomic_DNA"/>
</dbReference>
<keyword evidence="2" id="KW-1185">Reference proteome</keyword>
<proteinExistence type="predicted"/>
<sequence>MSENRDTIDEKERKKEEELSRSLGTVFVPVDLTPHYIPPRWTPPPAPAASSSSSSSSTTLKTSATARDTEASGKVNLKRSEEGKNVVVSPFKKPKDVIMTHDYDDVDVISESKSGDSTKRPSQGLQDRPDTYKRDPPLFHISTKIKEEEEEEEEEKTKQVSKEGNPPSSSSTPLEETATETEGFDEKMTLKPSAEGNVDVPFKKLTIHDDADVLPQSKSG</sequence>
<comment type="caution">
    <text evidence="1">The sequence shown here is derived from an EMBL/GenBank/DDBJ whole genome shotgun (WGS) entry which is preliminary data.</text>
</comment>
<organism evidence="1 2">
    <name type="scientific">Camellia lanceoleosa</name>
    <dbReference type="NCBI Taxonomy" id="1840588"/>
    <lineage>
        <taxon>Eukaryota</taxon>
        <taxon>Viridiplantae</taxon>
        <taxon>Streptophyta</taxon>
        <taxon>Embryophyta</taxon>
        <taxon>Tracheophyta</taxon>
        <taxon>Spermatophyta</taxon>
        <taxon>Magnoliopsida</taxon>
        <taxon>eudicotyledons</taxon>
        <taxon>Gunneridae</taxon>
        <taxon>Pentapetalae</taxon>
        <taxon>asterids</taxon>
        <taxon>Ericales</taxon>
        <taxon>Theaceae</taxon>
        <taxon>Camellia</taxon>
    </lineage>
</organism>
<evidence type="ECO:0000313" key="1">
    <source>
        <dbReference type="EMBL" id="KAI7984373.1"/>
    </source>
</evidence>
<name>A0ACC0F6H9_9ERIC</name>
<dbReference type="Proteomes" id="UP001060215">
    <property type="component" value="Chromosome 11"/>
</dbReference>
<gene>
    <name evidence="1" type="ORF">LOK49_LG15G00873</name>
</gene>
<accession>A0ACC0F6H9</accession>
<evidence type="ECO:0000313" key="2">
    <source>
        <dbReference type="Proteomes" id="UP001060215"/>
    </source>
</evidence>
<protein>
    <submittedName>
        <fullName evidence="1">Uncharacterized protein</fullName>
    </submittedName>
</protein>
<reference evidence="1 2" key="1">
    <citation type="journal article" date="2022" name="Plant J.">
        <title>Chromosome-level genome of Camellia lanceoleosa provides a valuable resource for understanding genome evolution and self-incompatibility.</title>
        <authorList>
            <person name="Gong W."/>
            <person name="Xiao S."/>
            <person name="Wang L."/>
            <person name="Liao Z."/>
            <person name="Chang Y."/>
            <person name="Mo W."/>
            <person name="Hu G."/>
            <person name="Li W."/>
            <person name="Zhao G."/>
            <person name="Zhu H."/>
            <person name="Hu X."/>
            <person name="Ji K."/>
            <person name="Xiang X."/>
            <person name="Song Q."/>
            <person name="Yuan D."/>
            <person name="Jin S."/>
            <person name="Zhang L."/>
        </authorList>
    </citation>
    <scope>NUCLEOTIDE SEQUENCE [LARGE SCALE GENOMIC DNA]</scope>
    <source>
        <strain evidence="1">SQ_2022a</strain>
    </source>
</reference>